<evidence type="ECO:0000313" key="1">
    <source>
        <dbReference type="EMBL" id="SFB83086.1"/>
    </source>
</evidence>
<reference evidence="1 2" key="1">
    <citation type="submission" date="2016-10" db="EMBL/GenBank/DDBJ databases">
        <authorList>
            <person name="de Groot N.N."/>
        </authorList>
    </citation>
    <scope>NUCLEOTIDE SEQUENCE [LARGE SCALE GENOMIC DNA]</scope>
    <source>
        <strain evidence="1 2">DSM 22900</strain>
    </source>
</reference>
<dbReference type="EMBL" id="FOLL01000001">
    <property type="protein sequence ID" value="SFB83086.1"/>
    <property type="molecule type" value="Genomic_DNA"/>
</dbReference>
<dbReference type="Proteomes" id="UP000199577">
    <property type="component" value="Unassembled WGS sequence"/>
</dbReference>
<dbReference type="RefSeq" id="WP_090970471.1">
    <property type="nucleotide sequence ID" value="NZ_FOLL01000001.1"/>
</dbReference>
<dbReference type="OrthoDB" id="978691at2"/>
<dbReference type="STRING" id="623281.SAMN05421747_101390"/>
<name>A0A1I1E8R3_9SPHI</name>
<evidence type="ECO:0000313" key="2">
    <source>
        <dbReference type="Proteomes" id="UP000199577"/>
    </source>
</evidence>
<dbReference type="AlphaFoldDB" id="A0A1I1E8R3"/>
<protein>
    <recommendedName>
        <fullName evidence="3">ABC transporter ATPase</fullName>
    </recommendedName>
</protein>
<proteinExistence type="predicted"/>
<keyword evidence="2" id="KW-1185">Reference proteome</keyword>
<evidence type="ECO:0008006" key="3">
    <source>
        <dbReference type="Google" id="ProtNLM"/>
    </source>
</evidence>
<organism evidence="1 2">
    <name type="scientific">Parapedobacter composti</name>
    <dbReference type="NCBI Taxonomy" id="623281"/>
    <lineage>
        <taxon>Bacteria</taxon>
        <taxon>Pseudomonadati</taxon>
        <taxon>Bacteroidota</taxon>
        <taxon>Sphingobacteriia</taxon>
        <taxon>Sphingobacteriales</taxon>
        <taxon>Sphingobacteriaceae</taxon>
        <taxon>Parapedobacter</taxon>
    </lineage>
</organism>
<accession>A0A1I1E8R3</accession>
<gene>
    <name evidence="1" type="ORF">SAMN05421747_101390</name>
</gene>
<sequence length="154" mass="17609">MQRIWIYQASRELTDGEATRILAELEKFTSQWRAHGTPLAAKAEVRHRRFVILMVDDTVAPPSGCSIDKSVHLLKEIEQELGISLFDRLQVAYRDAGVIKAVPQQEFEQLIRVGKVTGDTVVFNNLVASYPELATHWEVPLRESWHARVFLAER</sequence>